<comment type="caution">
    <text evidence="4">The sequence shown here is derived from an EMBL/GenBank/DDBJ whole genome shotgun (WGS) entry which is preliminary data.</text>
</comment>
<name>A0A166QRI0_PSEFL</name>
<reference evidence="4 5" key="2">
    <citation type="journal article" date="2018" name="Nature">
        <title>Mutant phenotypes for thousands of bacterial genes of unknown function.</title>
        <authorList>
            <person name="Price M.N."/>
            <person name="Wetmore K.M."/>
            <person name="Waters R.J."/>
            <person name="Callaghan M."/>
            <person name="Ray J."/>
            <person name="Liu H."/>
            <person name="Kuehl J.V."/>
            <person name="Melnyk R.A."/>
            <person name="Lamson J.S."/>
            <person name="Suh Y."/>
            <person name="Carlson H.K."/>
            <person name="Esquivel Z."/>
            <person name="Sadeeshkumar H."/>
            <person name="Chakraborty R."/>
            <person name="Zane G.M."/>
            <person name="Rubin B.E."/>
            <person name="Wall J.D."/>
            <person name="Visel A."/>
            <person name="Bristow J."/>
            <person name="Blow M.J."/>
            <person name="Arkin A.P."/>
            <person name="Deutschbauer A.M."/>
        </authorList>
    </citation>
    <scope>NUCLEOTIDE SEQUENCE [LARGE SCALE GENOMIC DNA]</scope>
    <source>
        <strain evidence="4 5">FW300-N1B4</strain>
    </source>
</reference>
<gene>
    <name evidence="4" type="ORF">A1D17_04150</name>
</gene>
<accession>A0A166QRI0</accession>
<evidence type="ECO:0000313" key="5">
    <source>
        <dbReference type="Proteomes" id="UP000076489"/>
    </source>
</evidence>
<dbReference type="Gene3D" id="3.30.70.600">
    <property type="entry name" value="Ribosomal protein S10 domain"/>
    <property type="match status" value="1"/>
</dbReference>
<keyword evidence="1 4" id="KW-0689">Ribosomal protein</keyword>
<evidence type="ECO:0000256" key="2">
    <source>
        <dbReference type="ARBA" id="ARBA00023274"/>
    </source>
</evidence>
<dbReference type="GO" id="GO:1990904">
    <property type="term" value="C:ribonucleoprotein complex"/>
    <property type="evidence" value="ECO:0007669"/>
    <property type="project" value="UniProtKB-KW"/>
</dbReference>
<feature type="domain" description="Small ribosomal subunit protein uS10" evidence="3">
    <location>
        <begin position="29"/>
        <end position="125"/>
    </location>
</feature>
<dbReference type="InterPro" id="IPR027486">
    <property type="entry name" value="Ribosomal_uS10_dom"/>
</dbReference>
<evidence type="ECO:0000256" key="1">
    <source>
        <dbReference type="ARBA" id="ARBA00022980"/>
    </source>
</evidence>
<organism evidence="4 5">
    <name type="scientific">Pseudomonas fluorescens</name>
    <dbReference type="NCBI Taxonomy" id="294"/>
    <lineage>
        <taxon>Bacteria</taxon>
        <taxon>Pseudomonadati</taxon>
        <taxon>Pseudomonadota</taxon>
        <taxon>Gammaproteobacteria</taxon>
        <taxon>Pseudomonadales</taxon>
        <taxon>Pseudomonadaceae</taxon>
        <taxon>Pseudomonas</taxon>
    </lineage>
</organism>
<dbReference type="OrthoDB" id="6953681at2"/>
<evidence type="ECO:0000313" key="4">
    <source>
        <dbReference type="EMBL" id="KZN20743.1"/>
    </source>
</evidence>
<dbReference type="SMART" id="SM01403">
    <property type="entry name" value="Ribosomal_S10"/>
    <property type="match status" value="1"/>
</dbReference>
<dbReference type="AlphaFoldDB" id="A0A166QRI0"/>
<dbReference type="SUPFAM" id="SSF54999">
    <property type="entry name" value="Ribosomal protein S10"/>
    <property type="match status" value="1"/>
</dbReference>
<evidence type="ECO:0000259" key="3">
    <source>
        <dbReference type="SMART" id="SM01403"/>
    </source>
</evidence>
<dbReference type="Proteomes" id="UP000076489">
    <property type="component" value="Unassembled WGS sequence"/>
</dbReference>
<dbReference type="Pfam" id="PF00338">
    <property type="entry name" value="Ribosomal_S10"/>
    <property type="match status" value="1"/>
</dbReference>
<protein>
    <submittedName>
        <fullName evidence="4">30S ribosomal protein</fullName>
    </submittedName>
</protein>
<proteinExistence type="predicted"/>
<keyword evidence="2" id="KW-0687">Ribonucleoprotein</keyword>
<reference evidence="5" key="1">
    <citation type="submission" date="2016-03" db="EMBL/GenBank/DDBJ databases">
        <authorList>
            <person name="Ray J."/>
            <person name="Price M."/>
            <person name="Deutschbauer A."/>
        </authorList>
    </citation>
    <scope>NUCLEOTIDE SEQUENCE [LARGE SCALE GENOMIC DNA]</scope>
    <source>
        <strain evidence="5">FW300-N1B4</strain>
    </source>
</reference>
<dbReference type="EMBL" id="LUKJ01000002">
    <property type="protein sequence ID" value="KZN20743.1"/>
    <property type="molecule type" value="Genomic_DNA"/>
</dbReference>
<dbReference type="InterPro" id="IPR036838">
    <property type="entry name" value="Ribosomal_uS10_dom_sf"/>
</dbReference>
<dbReference type="GO" id="GO:0005840">
    <property type="term" value="C:ribosome"/>
    <property type="evidence" value="ECO:0007669"/>
    <property type="project" value="UniProtKB-KW"/>
</dbReference>
<sequence length="137" mass="15488">MFTQAKDYPAWDLAVPKSMRNRFSAESFYIVIDGLSAEPVRATSQRIKSKLGEDPSVRVRGPLSLPTVRRRHMVMREMQAQGSKGQFIAHPKRHRQVLLVVNPTSASVSGLISLSIPTTVNVKVEHYRGQFDLKEDR</sequence>